<evidence type="ECO:0000256" key="1">
    <source>
        <dbReference type="RuleBase" id="RU361279"/>
    </source>
</evidence>
<comment type="caution">
    <text evidence="2">The sequence shown here is derived from an EMBL/GenBank/DDBJ whole genome shotgun (WGS) entry which is preliminary data.</text>
</comment>
<keyword evidence="2" id="KW-0436">Ligase</keyword>
<keyword evidence="3" id="KW-1185">Reference proteome</keyword>
<keyword evidence="1" id="KW-0547">Nucleotide-binding</keyword>
<sequence length="187" mass="21510">MTKSEVRKQYKALRKSLSLDQIDDFSLAIANRLLQLDIWNKSFYHIFLCIEEQKEVNTEYILNILAGKDKNIVISKSNFEDASMTHFLLTDNTTIRKNDYNIPEPVDGIEINSTQIDVVFVPLLAFDNTGNRIGYGKGFYDRFLANCKPETIKIGLSFFEVEAETFEASVNDIKLDYCVTPDRVVQF</sequence>
<dbReference type="Gene3D" id="3.40.50.10420">
    <property type="entry name" value="NagB/RpiA/CoA transferase-like"/>
    <property type="match status" value="1"/>
</dbReference>
<comment type="catalytic activity">
    <reaction evidence="1">
        <text>(6S)-5-formyl-5,6,7,8-tetrahydrofolate + ATP = (6R)-5,10-methenyltetrahydrofolate + ADP + phosphate</text>
        <dbReference type="Rhea" id="RHEA:10488"/>
        <dbReference type="ChEBI" id="CHEBI:30616"/>
        <dbReference type="ChEBI" id="CHEBI:43474"/>
        <dbReference type="ChEBI" id="CHEBI:57455"/>
        <dbReference type="ChEBI" id="CHEBI:57457"/>
        <dbReference type="ChEBI" id="CHEBI:456216"/>
        <dbReference type="EC" id="6.3.3.2"/>
    </reaction>
</comment>
<dbReference type="InterPro" id="IPR024185">
    <property type="entry name" value="FTHF_cligase-like_sf"/>
</dbReference>
<protein>
    <recommendedName>
        <fullName evidence="1">5-formyltetrahydrofolate cyclo-ligase</fullName>
        <ecNumber evidence="1">6.3.3.2</ecNumber>
    </recommendedName>
</protein>
<dbReference type="InterPro" id="IPR037171">
    <property type="entry name" value="NagB/RpiA_transferase-like"/>
</dbReference>
<keyword evidence="1" id="KW-0460">Magnesium</keyword>
<dbReference type="PANTHER" id="PTHR23407:SF11">
    <property type="entry name" value="CHROMOSOME UNDETERMINED SCAFFOLD_24, WHOLE GENOME SHOTGUN SEQUENCE"/>
    <property type="match status" value="1"/>
</dbReference>
<comment type="cofactor">
    <cofactor evidence="1">
        <name>Mg(2+)</name>
        <dbReference type="ChEBI" id="CHEBI:18420"/>
    </cofactor>
</comment>
<dbReference type="NCBIfam" id="TIGR02727">
    <property type="entry name" value="MTHFS_bact"/>
    <property type="match status" value="1"/>
</dbReference>
<reference evidence="2 3" key="1">
    <citation type="submission" date="2023-03" db="EMBL/GenBank/DDBJ databases">
        <title>Strain YYF002 represents a novel species in the genus Winogradskyella isolated from seawater.</title>
        <authorList>
            <person name="Fu Z.-Y."/>
        </authorList>
    </citation>
    <scope>NUCLEOTIDE SEQUENCE [LARGE SCALE GENOMIC DNA]</scope>
    <source>
        <strain evidence="2 3">YYF002</strain>
    </source>
</reference>
<dbReference type="InterPro" id="IPR002698">
    <property type="entry name" value="FTHF_cligase"/>
</dbReference>
<gene>
    <name evidence="2" type="ORF">P7122_03780</name>
</gene>
<dbReference type="Pfam" id="PF01812">
    <property type="entry name" value="5-FTHF_cyc-lig"/>
    <property type="match status" value="1"/>
</dbReference>
<proteinExistence type="inferred from homology"/>
<dbReference type="EC" id="6.3.3.2" evidence="1"/>
<dbReference type="GO" id="GO:0030272">
    <property type="term" value="F:5-formyltetrahydrofolate cyclo-ligase activity"/>
    <property type="evidence" value="ECO:0007669"/>
    <property type="project" value="UniProtKB-EC"/>
</dbReference>
<dbReference type="PIRSF" id="PIRSF006806">
    <property type="entry name" value="FTHF_cligase"/>
    <property type="match status" value="1"/>
</dbReference>
<dbReference type="EMBL" id="JARSBN010000002">
    <property type="protein sequence ID" value="MDG4714980.1"/>
    <property type="molecule type" value="Genomic_DNA"/>
</dbReference>
<keyword evidence="1" id="KW-0479">Metal-binding</keyword>
<evidence type="ECO:0000313" key="2">
    <source>
        <dbReference type="EMBL" id="MDG4714980.1"/>
    </source>
</evidence>
<dbReference type="RefSeq" id="WP_278004448.1">
    <property type="nucleotide sequence ID" value="NZ_JARSBN010000002.1"/>
</dbReference>
<dbReference type="PANTHER" id="PTHR23407">
    <property type="entry name" value="ATPASE INHIBITOR/5-FORMYLTETRAHYDROFOLATE CYCLO-LIGASE"/>
    <property type="match status" value="1"/>
</dbReference>
<comment type="similarity">
    <text evidence="1">Belongs to the 5-formyltetrahydrofolate cyclo-ligase family.</text>
</comment>
<evidence type="ECO:0000313" key="3">
    <source>
        <dbReference type="Proteomes" id="UP001529085"/>
    </source>
</evidence>
<dbReference type="SUPFAM" id="SSF100950">
    <property type="entry name" value="NagB/RpiA/CoA transferase-like"/>
    <property type="match status" value="1"/>
</dbReference>
<keyword evidence="1" id="KW-0067">ATP-binding</keyword>
<accession>A0ABT6FYW0</accession>
<dbReference type="Proteomes" id="UP001529085">
    <property type="component" value="Unassembled WGS sequence"/>
</dbReference>
<organism evidence="2 3">
    <name type="scientific">Winogradskyella marincola</name>
    <dbReference type="NCBI Taxonomy" id="3037795"/>
    <lineage>
        <taxon>Bacteria</taxon>
        <taxon>Pseudomonadati</taxon>
        <taxon>Bacteroidota</taxon>
        <taxon>Flavobacteriia</taxon>
        <taxon>Flavobacteriales</taxon>
        <taxon>Flavobacteriaceae</taxon>
        <taxon>Winogradskyella</taxon>
    </lineage>
</organism>
<name>A0ABT6FYW0_9FLAO</name>